<dbReference type="RefSeq" id="WP_020992098.1">
    <property type="nucleotide sequence ID" value="NZ_KI391970.1"/>
</dbReference>
<gene>
    <name evidence="1" type="ORF">HMPREF0059_01261</name>
</gene>
<dbReference type="Proteomes" id="UP000004668">
    <property type="component" value="Unassembled WGS sequence"/>
</dbReference>
<evidence type="ECO:0000313" key="1">
    <source>
        <dbReference type="EMBL" id="EGE38405.2"/>
    </source>
</evidence>
<dbReference type="EMBL" id="ACRE02000070">
    <property type="protein sequence ID" value="EGE38405.2"/>
    <property type="molecule type" value="Genomic_DNA"/>
</dbReference>
<name>F2UWS1_ACTVI</name>
<accession>F2UWS1</accession>
<reference evidence="2" key="1">
    <citation type="submission" date="2010-02" db="EMBL/GenBank/DDBJ databases">
        <title>The Genome Sequence of Prevotella oris strain C735.</title>
        <authorList>
            <consortium name="The Broad Institute Genome Sequencing Platform"/>
            <person name="Ward D."/>
            <person name="Feldgarden M."/>
            <person name="Earl A."/>
            <person name="Young S.K."/>
            <person name="Zeng Q."/>
            <person name="Koehrsen M."/>
            <person name="Alvarado L."/>
            <person name="Berlin A."/>
            <person name="Bochicchio J."/>
            <person name="Borenstein D."/>
            <person name="Chapman S.B."/>
            <person name="Chen Z."/>
            <person name="Engels R."/>
            <person name="Freedman E."/>
            <person name="Gellesch M."/>
            <person name="Goldberg J."/>
            <person name="Griggs A."/>
            <person name="Gujja S."/>
            <person name="Heilman E."/>
            <person name="Heiman D."/>
            <person name="Hepburn T."/>
            <person name="Howarth C."/>
            <person name="Jen D."/>
            <person name="Larson L."/>
            <person name="Mehta T."/>
            <person name="Park D."/>
            <person name="Pearson M."/>
            <person name="Roberts A."/>
            <person name="Saif S."/>
            <person name="Shea T."/>
            <person name="Shenoy N."/>
            <person name="Sisk P."/>
            <person name="Stolte C."/>
            <person name="Sykes S."/>
            <person name="Thomson T."/>
            <person name="Walk T."/>
            <person name="White J."/>
            <person name="Yandava C."/>
            <person name="Sibley C.D."/>
            <person name="Field T.R."/>
            <person name="Grinwis M."/>
            <person name="Eshaghurshan C.S."/>
            <person name="Surette M.G."/>
            <person name="Haas B."/>
            <person name="Nusbaum C."/>
            <person name="Birren B."/>
        </authorList>
    </citation>
    <scope>NUCLEOTIDE SEQUENCE [LARGE SCALE GENOMIC DNA]</scope>
    <source>
        <strain evidence="2">C505</strain>
    </source>
</reference>
<protein>
    <submittedName>
        <fullName evidence="1">Uncharacterized protein</fullName>
    </submittedName>
</protein>
<organism evidence="1 2">
    <name type="scientific">Actinomyces viscosus C505</name>
    <dbReference type="NCBI Taxonomy" id="562973"/>
    <lineage>
        <taxon>Bacteria</taxon>
        <taxon>Bacillati</taxon>
        <taxon>Actinomycetota</taxon>
        <taxon>Actinomycetes</taxon>
        <taxon>Actinomycetales</taxon>
        <taxon>Actinomycetaceae</taxon>
        <taxon>Actinomyces</taxon>
    </lineage>
</organism>
<reference evidence="1 2" key="2">
    <citation type="submission" date="2011-10" db="EMBL/GenBank/DDBJ databases">
        <title>The Genome Sequence of Actinomyces viscosus C505.</title>
        <authorList>
            <consortium name="The Broad Institute Genome Sequencing Platform"/>
            <consortium name="The Broad Institute Genome Sequencing Center for Infectious Disease"/>
            <person name="Earl A."/>
            <person name="Ward D."/>
            <person name="Feldgarden M."/>
            <person name="Gevers D."/>
            <person name="Sibley C.D."/>
            <person name="Field T.R."/>
            <person name="Grinwis M."/>
            <person name="Eshaghurshan C.S."/>
            <person name="Surette M.G."/>
            <person name="Young S.K."/>
            <person name="Zeng Q."/>
            <person name="Gargeya S."/>
            <person name="Fitzgerald M."/>
            <person name="Haas B."/>
            <person name="Abouelleil A."/>
            <person name="Alvarado L."/>
            <person name="Arachchi H.M."/>
            <person name="Berlin A."/>
            <person name="Brown A."/>
            <person name="Chapman S.B."/>
            <person name="Chen Z."/>
            <person name="Dunbar C."/>
            <person name="Freedman E."/>
            <person name="Gearin G."/>
            <person name="Goldberg J."/>
            <person name="Griggs A."/>
            <person name="Gujja S."/>
            <person name="Heiman D."/>
            <person name="Howarth C."/>
            <person name="Larson L."/>
            <person name="Lui A."/>
            <person name="MacDonald P.J.P."/>
            <person name="Montmayeur A."/>
            <person name="Murphy C."/>
            <person name="Neiman D."/>
            <person name="Pearson M."/>
            <person name="Priest M."/>
            <person name="Roberts A."/>
            <person name="Saif S."/>
            <person name="Shea T."/>
            <person name="Shenoy N."/>
            <person name="Sisk P."/>
            <person name="Stolte C."/>
            <person name="Sykes S."/>
            <person name="Wortman J."/>
            <person name="Nusbaum C."/>
            <person name="Birren B."/>
        </authorList>
    </citation>
    <scope>NUCLEOTIDE SEQUENCE [LARGE SCALE GENOMIC DNA]</scope>
    <source>
        <strain evidence="1 2">C505</strain>
    </source>
</reference>
<comment type="caution">
    <text evidence="1">The sequence shown here is derived from an EMBL/GenBank/DDBJ whole genome shotgun (WGS) entry which is preliminary data.</text>
</comment>
<evidence type="ECO:0000313" key="2">
    <source>
        <dbReference type="Proteomes" id="UP000004668"/>
    </source>
</evidence>
<proteinExistence type="predicted"/>
<sequence>MLSKPDTVPALVREAFLQALRKGKKEWWRMNMSVLNNRMIQINRDARNEIIGDQNIVHWAQLQPYLIVKTGELGATVELIEDVRREIVDDGDYARLYKGYRIRGDLWSAVMNKDPEISHCWDRGVVSQCRSGSTGPVLPKLSEEELHRFRREFADQHPERSIQKWVDDYRYVYLLREIRGEWYEYFKSKVFDILNNWFEENAIDPPKDMLTPVADRKETKESSLSFDRDKLRYLIDMATEQELSMIMIPAGLVARVWNSE</sequence>
<dbReference type="HOGENOM" id="CLU_1068040_0_0_11"/>
<dbReference type="eggNOG" id="ENOG5031HZQ">
    <property type="taxonomic scope" value="Bacteria"/>
</dbReference>
<dbReference type="AlphaFoldDB" id="F2UWS1"/>